<dbReference type="AlphaFoldDB" id="A0A8A1LEF4"/>
<gene>
    <name evidence="1" type="ORF">I7I53_06253</name>
</gene>
<dbReference type="EMBL" id="CP069103">
    <property type="protein sequence ID" value="QSS51033.1"/>
    <property type="molecule type" value="Genomic_DNA"/>
</dbReference>
<evidence type="ECO:0000313" key="1">
    <source>
        <dbReference type="EMBL" id="QSS51033.1"/>
    </source>
</evidence>
<dbReference type="Proteomes" id="UP000663419">
    <property type="component" value="Chromosome 2"/>
</dbReference>
<proteinExistence type="predicted"/>
<reference evidence="1" key="1">
    <citation type="submission" date="2021-01" db="EMBL/GenBank/DDBJ databases">
        <title>Chromosome-level genome assembly of a human fungal pathogen reveals clustering of transcriptionally co-regulated genes.</title>
        <authorList>
            <person name="Voorhies M."/>
            <person name="Cohen S."/>
            <person name="Shea T.P."/>
            <person name="Petrus S."/>
            <person name="Munoz J.F."/>
            <person name="Poplawski S."/>
            <person name="Goldman W.E."/>
            <person name="Michael T."/>
            <person name="Cuomo C.A."/>
            <person name="Sil A."/>
            <person name="Beyhan S."/>
        </authorList>
    </citation>
    <scope>NUCLEOTIDE SEQUENCE</scope>
    <source>
        <strain evidence="1">H88</strain>
    </source>
</reference>
<evidence type="ECO:0000313" key="2">
    <source>
        <dbReference type="Proteomes" id="UP000663419"/>
    </source>
</evidence>
<protein>
    <submittedName>
        <fullName evidence="1">Uncharacterized protein</fullName>
    </submittedName>
</protein>
<sequence>MRCCLDSQCTVLSIPLAITASGLQGNREHKGGIQREISVSVTLSQVYPHPIHMTAGLSKDLTNQRIGNMPRDLEFQIW</sequence>
<organism evidence="1 2">
    <name type="scientific">Ajellomyces capsulatus (strain H88)</name>
    <name type="common">Darling's disease fungus</name>
    <name type="synonym">Histoplasma capsulatum</name>
    <dbReference type="NCBI Taxonomy" id="544711"/>
    <lineage>
        <taxon>Eukaryota</taxon>
        <taxon>Fungi</taxon>
        <taxon>Dikarya</taxon>
        <taxon>Ascomycota</taxon>
        <taxon>Pezizomycotina</taxon>
        <taxon>Eurotiomycetes</taxon>
        <taxon>Eurotiomycetidae</taxon>
        <taxon>Onygenales</taxon>
        <taxon>Ajellomycetaceae</taxon>
        <taxon>Histoplasma</taxon>
    </lineage>
</organism>
<dbReference type="VEuPathDB" id="FungiDB:I7I53_06253"/>
<accession>A0A8A1LEF4</accession>
<name>A0A8A1LEF4_AJEC8</name>